<dbReference type="PRINTS" id="PR00633">
    <property type="entry name" value="RCCNDNSATION"/>
</dbReference>
<dbReference type="Pfam" id="PF00415">
    <property type="entry name" value="RCC1"/>
    <property type="match status" value="4"/>
</dbReference>
<dbReference type="SUPFAM" id="SSF50985">
    <property type="entry name" value="RCC1/BLIP-II"/>
    <property type="match status" value="1"/>
</dbReference>
<comment type="caution">
    <text evidence="3">The sequence shown here is derived from an EMBL/GenBank/DDBJ whole genome shotgun (WGS) entry which is preliminary data.</text>
</comment>
<feature type="repeat" description="RCC1" evidence="2">
    <location>
        <begin position="25"/>
        <end position="81"/>
    </location>
</feature>
<dbReference type="InterPro" id="IPR051210">
    <property type="entry name" value="Ub_ligase/GEF_domain"/>
</dbReference>
<accession>A0AAW2YME1</accession>
<evidence type="ECO:0000313" key="3">
    <source>
        <dbReference type="EMBL" id="KAL0478126.1"/>
    </source>
</evidence>
<evidence type="ECO:0000256" key="2">
    <source>
        <dbReference type="PROSITE-ProRule" id="PRU00235"/>
    </source>
</evidence>
<dbReference type="EMBL" id="JAOPGA020000310">
    <property type="protein sequence ID" value="KAL0478126.1"/>
    <property type="molecule type" value="Genomic_DNA"/>
</dbReference>
<dbReference type="InterPro" id="IPR009091">
    <property type="entry name" value="RCC1/BLIP-II"/>
</dbReference>
<protein>
    <submittedName>
        <fullName evidence="3">E3 ubiquitin-protein ligase HERC</fullName>
    </submittedName>
</protein>
<feature type="repeat" description="RCC1" evidence="2">
    <location>
        <begin position="183"/>
        <end position="236"/>
    </location>
</feature>
<feature type="repeat" description="RCC1" evidence="2">
    <location>
        <begin position="120"/>
        <end position="182"/>
    </location>
</feature>
<dbReference type="PANTHER" id="PTHR22870:SF155">
    <property type="entry name" value="E3 UBIQUITIN-PROTEIN LIGASE HERC1-RELATED"/>
    <property type="match status" value="1"/>
</dbReference>
<dbReference type="PANTHER" id="PTHR22870">
    <property type="entry name" value="REGULATOR OF CHROMOSOME CONDENSATION"/>
    <property type="match status" value="1"/>
</dbReference>
<keyword evidence="4" id="KW-1185">Reference proteome</keyword>
<dbReference type="PROSITE" id="PS50012">
    <property type="entry name" value="RCC1_3"/>
    <property type="match status" value="4"/>
</dbReference>
<name>A0AAW2YME1_9EUKA</name>
<evidence type="ECO:0000313" key="4">
    <source>
        <dbReference type="Proteomes" id="UP001431209"/>
    </source>
</evidence>
<reference evidence="3 4" key="1">
    <citation type="submission" date="2024-03" db="EMBL/GenBank/DDBJ databases">
        <title>The Acrasis kona genome and developmental transcriptomes reveal deep origins of eukaryotic multicellular pathways.</title>
        <authorList>
            <person name="Sheikh S."/>
            <person name="Fu C.-J."/>
            <person name="Brown M.W."/>
            <person name="Baldauf S.L."/>
        </authorList>
    </citation>
    <scope>NUCLEOTIDE SEQUENCE [LARGE SCALE GENOMIC DNA]</scope>
    <source>
        <strain evidence="3 4">ATCC MYA-3509</strain>
    </source>
</reference>
<proteinExistence type="predicted"/>
<dbReference type="Gene3D" id="2.130.10.30">
    <property type="entry name" value="Regulator of chromosome condensation 1/beta-lactamase-inhibitor protein II"/>
    <property type="match status" value="2"/>
</dbReference>
<keyword evidence="1" id="KW-0677">Repeat</keyword>
<dbReference type="InterPro" id="IPR000408">
    <property type="entry name" value="Reg_chr_condens"/>
</dbReference>
<feature type="repeat" description="RCC1" evidence="2">
    <location>
        <begin position="237"/>
        <end position="299"/>
    </location>
</feature>
<sequence length="389" mass="42237">MFNHARKNVYGFSRAYSQSTQAPGRYLMSWGNNKDGRLGLNSKVSKVDSPTLISAFTPLASKNRIDKVSCGKTHVLCSTENGTGGVTPTYGPELVKFPDNHKIVEVSAGDCISAAVTQQGDLFTWGYGGRSFLGFQIWNPALGHPNGGDLTTPKKVEYFSKNEVKIVKVSCAKYHMGAVSKDGKAYTWGKGAWGMLGNNANSNSLEPKYINSEFFKDAKVLKISLADQFGGVLTEDGKVYVFGKNSGNQLGVESNGFLYTGGQFDGVKKPALMETFTSKQIKIKDFALGSSMSAAVSDQGDLYMWGKSQQTPILVDHYEQNGKKFALQNVTSCSASDNTITCLFEDNRAFVAIDSLATRRSYGFGPRHFNGKPHKLFAGSGYTIAIVDV</sequence>
<organism evidence="3 4">
    <name type="scientific">Acrasis kona</name>
    <dbReference type="NCBI Taxonomy" id="1008807"/>
    <lineage>
        <taxon>Eukaryota</taxon>
        <taxon>Discoba</taxon>
        <taxon>Heterolobosea</taxon>
        <taxon>Tetramitia</taxon>
        <taxon>Eutetramitia</taxon>
        <taxon>Acrasidae</taxon>
        <taxon>Acrasis</taxon>
    </lineage>
</organism>
<dbReference type="Proteomes" id="UP001431209">
    <property type="component" value="Unassembled WGS sequence"/>
</dbReference>
<evidence type="ECO:0000256" key="1">
    <source>
        <dbReference type="ARBA" id="ARBA00022737"/>
    </source>
</evidence>
<dbReference type="AlphaFoldDB" id="A0AAW2YME1"/>
<gene>
    <name evidence="3" type="ORF">AKO1_008423</name>
</gene>